<sequence>MPTFLNFTYSNNLVRHSHSNNSSFKDKSYSLIPVNSISHLNNKTIDEYATPFRPRPLKQYRKRLVPNYSASVKHISIDTINSPGGIIKTNMDKTNHPYSKLFNKYKWHNRL</sequence>
<proteinExistence type="predicted"/>
<protein>
    <submittedName>
        <fullName evidence="1">Uncharacterized protein</fullName>
    </submittedName>
</protein>
<dbReference type="EMBL" id="MN738780">
    <property type="protein sequence ID" value="QHS84316.1"/>
    <property type="molecule type" value="Genomic_DNA"/>
</dbReference>
<reference evidence="1" key="1">
    <citation type="journal article" date="2020" name="Nature">
        <title>Giant virus diversity and host interactions through global metagenomics.</title>
        <authorList>
            <person name="Schulz F."/>
            <person name="Roux S."/>
            <person name="Paez-Espino D."/>
            <person name="Jungbluth S."/>
            <person name="Walsh D.A."/>
            <person name="Denef V.J."/>
            <person name="McMahon K.D."/>
            <person name="Konstantinidis K.T."/>
            <person name="Eloe-Fadrosh E.A."/>
            <person name="Kyrpides N.C."/>
            <person name="Woyke T."/>
        </authorList>
    </citation>
    <scope>NUCLEOTIDE SEQUENCE</scope>
    <source>
        <strain evidence="1">GVMAG-S-ERX555965-48</strain>
    </source>
</reference>
<dbReference type="AlphaFoldDB" id="A0A6C0AXS0"/>
<evidence type="ECO:0000313" key="1">
    <source>
        <dbReference type="EMBL" id="QHS84316.1"/>
    </source>
</evidence>
<name>A0A6C0AXS0_9ZZZZ</name>
<organism evidence="1">
    <name type="scientific">viral metagenome</name>
    <dbReference type="NCBI Taxonomy" id="1070528"/>
    <lineage>
        <taxon>unclassified sequences</taxon>
        <taxon>metagenomes</taxon>
        <taxon>organismal metagenomes</taxon>
    </lineage>
</organism>
<accession>A0A6C0AXS0</accession>